<keyword evidence="1" id="KW-0812">Transmembrane</keyword>
<reference evidence="2 4" key="1">
    <citation type="submission" date="2018-10" db="EMBL/GenBank/DDBJ databases">
        <title>Genomic Encyclopedia of Archaeal and Bacterial Type Strains, Phase II (KMG-II): from individual species to whole genera.</title>
        <authorList>
            <person name="Goeker M."/>
        </authorList>
    </citation>
    <scope>NUCLEOTIDE SEQUENCE [LARGE SCALE GENOMIC DNA]</scope>
    <source>
        <strain evidence="2 4">DSM 19624</strain>
    </source>
</reference>
<keyword evidence="5" id="KW-1185">Reference proteome</keyword>
<dbReference type="EMBL" id="SOPX01000002">
    <property type="protein sequence ID" value="TFB32047.1"/>
    <property type="molecule type" value="Genomic_DNA"/>
</dbReference>
<evidence type="ECO:0000313" key="4">
    <source>
        <dbReference type="Proteomes" id="UP000273898"/>
    </source>
</evidence>
<dbReference type="AlphaFoldDB" id="A0A497YC70"/>
<feature type="transmembrane region" description="Helical" evidence="1">
    <location>
        <begin position="7"/>
        <end position="26"/>
    </location>
</feature>
<dbReference type="Proteomes" id="UP000273898">
    <property type="component" value="Unassembled WGS sequence"/>
</dbReference>
<proteinExistence type="predicted"/>
<reference evidence="3 5" key="2">
    <citation type="submission" date="2019-03" db="EMBL/GenBank/DDBJ databases">
        <authorList>
            <person name="He R.-H."/>
        </authorList>
    </citation>
    <scope>NUCLEOTIDE SEQUENCE [LARGE SCALE GENOMIC DNA]</scope>
    <source>
        <strain evidence="3 5">DSM 19624</strain>
    </source>
</reference>
<dbReference type="Proteomes" id="UP000297429">
    <property type="component" value="Unassembled WGS sequence"/>
</dbReference>
<dbReference type="Pfam" id="PF05751">
    <property type="entry name" value="FixH"/>
    <property type="match status" value="1"/>
</dbReference>
<keyword evidence="1" id="KW-0472">Membrane</keyword>
<evidence type="ECO:0000313" key="5">
    <source>
        <dbReference type="Proteomes" id="UP000297429"/>
    </source>
</evidence>
<gene>
    <name evidence="2" type="ORF">BCL90_1606</name>
    <name evidence="3" type="ORF">E3V97_15925</name>
</gene>
<evidence type="ECO:0000313" key="2">
    <source>
        <dbReference type="EMBL" id="RLJ80805.1"/>
    </source>
</evidence>
<name>A0A497YC70_9SPHI</name>
<organism evidence="2 4">
    <name type="scientific">Pedobacter alluvionis</name>
    <dbReference type="NCBI Taxonomy" id="475253"/>
    <lineage>
        <taxon>Bacteria</taxon>
        <taxon>Pseudomonadati</taxon>
        <taxon>Bacteroidota</taxon>
        <taxon>Sphingobacteriia</taxon>
        <taxon>Sphingobacteriales</taxon>
        <taxon>Sphingobacteriaceae</taxon>
        <taxon>Pedobacter</taxon>
    </lineage>
</organism>
<dbReference type="RefSeq" id="WP_121283364.1">
    <property type="nucleotide sequence ID" value="NZ_RCCK01000010.1"/>
</dbReference>
<dbReference type="OrthoDB" id="1493774at2"/>
<protein>
    <submittedName>
        <fullName evidence="3">Nitrogen fixation protein FixH</fullName>
    </submittedName>
</protein>
<evidence type="ECO:0000313" key="3">
    <source>
        <dbReference type="EMBL" id="TFB32047.1"/>
    </source>
</evidence>
<evidence type="ECO:0000256" key="1">
    <source>
        <dbReference type="SAM" id="Phobius"/>
    </source>
</evidence>
<comment type="caution">
    <text evidence="2">The sequence shown here is derived from an EMBL/GenBank/DDBJ whole genome shotgun (WGS) entry which is preliminary data.</text>
</comment>
<dbReference type="EMBL" id="RCCK01000010">
    <property type="protein sequence ID" value="RLJ80805.1"/>
    <property type="molecule type" value="Genomic_DNA"/>
</dbReference>
<dbReference type="InterPro" id="IPR008620">
    <property type="entry name" value="FixH"/>
</dbReference>
<accession>A0A497YC70</accession>
<keyword evidence="1" id="KW-1133">Transmembrane helix</keyword>
<sequence>MNWGTKIVMGMFAFMLFIVGMVIYMFHVHGRDALIEENYYEKGINYNAEYDAKQNVLNDDARPKITITHTQIVIQLKDSAQYELVLMRPANSDDDVKRKGNTTGASHLILVDKTKMAKGMWFMNLSWHAGGKSYLFKNNITL</sequence>